<protein>
    <recommendedName>
        <fullName evidence="1">Transposase Tc1-like domain-containing protein</fullName>
    </recommendedName>
</protein>
<name>A0A4Y2GUV0_ARAVE</name>
<dbReference type="EMBL" id="BGPR01001559">
    <property type="protein sequence ID" value="GBM56691.1"/>
    <property type="molecule type" value="Genomic_DNA"/>
</dbReference>
<evidence type="ECO:0000259" key="1">
    <source>
        <dbReference type="Pfam" id="PF01498"/>
    </source>
</evidence>
<keyword evidence="3" id="KW-1185">Reference proteome</keyword>
<dbReference type="GO" id="GO:0006313">
    <property type="term" value="P:DNA transposition"/>
    <property type="evidence" value="ECO:0007669"/>
    <property type="project" value="InterPro"/>
</dbReference>
<sequence>MTKSNIFRQIRKNSKLIAVENVTSTSTALERSVLAGTFRRVLRKANYNGIVAMKFFFISKVNKDKIIAFAKKHISEPEDFRNKVIFRDKRKSNIFGSNGRIYAWLKSDSELLAPNTIPTVKNERSSVLVWGSMSANEVRISGFIDGIMDKMKYLDILIKILKQSTQKLSLG</sequence>
<proteinExistence type="predicted"/>
<dbReference type="GO" id="GO:0015074">
    <property type="term" value="P:DNA integration"/>
    <property type="evidence" value="ECO:0007669"/>
    <property type="project" value="InterPro"/>
</dbReference>
<dbReference type="AlphaFoldDB" id="A0A4Y2GUV0"/>
<feature type="domain" description="Transposase Tc1-like" evidence="1">
    <location>
        <begin position="3"/>
        <end position="74"/>
    </location>
</feature>
<comment type="caution">
    <text evidence="2">The sequence shown here is derived from an EMBL/GenBank/DDBJ whole genome shotgun (WGS) entry which is preliminary data.</text>
</comment>
<gene>
    <name evidence="2" type="ORF">AVEN_98181_1</name>
</gene>
<dbReference type="Proteomes" id="UP000499080">
    <property type="component" value="Unassembled WGS sequence"/>
</dbReference>
<dbReference type="OrthoDB" id="6468206at2759"/>
<dbReference type="Pfam" id="PF01498">
    <property type="entry name" value="HTH_Tnp_Tc3_2"/>
    <property type="match status" value="1"/>
</dbReference>
<accession>A0A4Y2GUV0</accession>
<evidence type="ECO:0000313" key="2">
    <source>
        <dbReference type="EMBL" id="GBM56691.1"/>
    </source>
</evidence>
<dbReference type="GO" id="GO:0003677">
    <property type="term" value="F:DNA binding"/>
    <property type="evidence" value="ECO:0007669"/>
    <property type="project" value="InterPro"/>
</dbReference>
<reference evidence="2 3" key="1">
    <citation type="journal article" date="2019" name="Sci. Rep.">
        <title>Orb-weaving spider Araneus ventricosus genome elucidates the spidroin gene catalogue.</title>
        <authorList>
            <person name="Kono N."/>
            <person name="Nakamura H."/>
            <person name="Ohtoshi R."/>
            <person name="Moran D.A.P."/>
            <person name="Shinohara A."/>
            <person name="Yoshida Y."/>
            <person name="Fujiwara M."/>
            <person name="Mori M."/>
            <person name="Tomita M."/>
            <person name="Arakawa K."/>
        </authorList>
    </citation>
    <scope>NUCLEOTIDE SEQUENCE [LARGE SCALE GENOMIC DNA]</scope>
</reference>
<organism evidence="2 3">
    <name type="scientific">Araneus ventricosus</name>
    <name type="common">Orbweaver spider</name>
    <name type="synonym">Epeira ventricosa</name>
    <dbReference type="NCBI Taxonomy" id="182803"/>
    <lineage>
        <taxon>Eukaryota</taxon>
        <taxon>Metazoa</taxon>
        <taxon>Ecdysozoa</taxon>
        <taxon>Arthropoda</taxon>
        <taxon>Chelicerata</taxon>
        <taxon>Arachnida</taxon>
        <taxon>Araneae</taxon>
        <taxon>Araneomorphae</taxon>
        <taxon>Entelegynae</taxon>
        <taxon>Araneoidea</taxon>
        <taxon>Araneidae</taxon>
        <taxon>Araneus</taxon>
    </lineage>
</organism>
<evidence type="ECO:0000313" key="3">
    <source>
        <dbReference type="Proteomes" id="UP000499080"/>
    </source>
</evidence>
<dbReference type="InterPro" id="IPR002492">
    <property type="entry name" value="Transposase_Tc1-like"/>
</dbReference>
<dbReference type="InterPro" id="IPR036397">
    <property type="entry name" value="RNaseH_sf"/>
</dbReference>
<dbReference type="Gene3D" id="3.30.420.10">
    <property type="entry name" value="Ribonuclease H-like superfamily/Ribonuclease H"/>
    <property type="match status" value="1"/>
</dbReference>